<dbReference type="AlphaFoldDB" id="A0A9W8WM19"/>
<reference evidence="3" key="1">
    <citation type="submission" date="2022-10" db="EMBL/GenBank/DDBJ databases">
        <title>Tapping the CABI collections for fungal endophytes: first genome assemblies for Collariella, Neodidymelliopsis, Ascochyta clinopodiicola, Didymella pomorum, Didymosphaeria variabile, Neocosmospora piperis and Neocucurbitaria cava.</title>
        <authorList>
            <person name="Hill R."/>
        </authorList>
    </citation>
    <scope>NUCLEOTIDE SEQUENCE</scope>
    <source>
        <strain evidence="3">IMI 366586</strain>
    </source>
</reference>
<feature type="chain" id="PRO_5040787277" description="Apple domain-containing protein" evidence="2">
    <location>
        <begin position="20"/>
        <end position="189"/>
    </location>
</feature>
<accession>A0A9W8WM19</accession>
<name>A0A9W8WM19_9HYPO</name>
<comment type="caution">
    <text evidence="3">The sequence shown here is derived from an EMBL/GenBank/DDBJ whole genome shotgun (WGS) entry which is preliminary data.</text>
</comment>
<evidence type="ECO:0000313" key="4">
    <source>
        <dbReference type="Proteomes" id="UP001140502"/>
    </source>
</evidence>
<proteinExistence type="predicted"/>
<keyword evidence="2" id="KW-0732">Signal</keyword>
<keyword evidence="4" id="KW-1185">Reference proteome</keyword>
<feature type="compositionally biased region" description="Low complexity" evidence="1">
    <location>
        <begin position="27"/>
        <end position="103"/>
    </location>
</feature>
<protein>
    <recommendedName>
        <fullName evidence="5">Apple domain-containing protein</fullName>
    </recommendedName>
</protein>
<evidence type="ECO:0008006" key="5">
    <source>
        <dbReference type="Google" id="ProtNLM"/>
    </source>
</evidence>
<dbReference type="OrthoDB" id="5106184at2759"/>
<gene>
    <name evidence="3" type="ORF">N0V84_000942</name>
</gene>
<sequence length="189" mass="19683">MVHYKSLLVALATVSAVVARPPCRPDTTAPVLSTTTTAVEEATSTGTSTVQETSSTTADETSSTIASTTTAADETSTTDIPTTTTTEADVSTTSTAPQTTTSAPTPPEPVCGITGYFISGQELTLIHNPGPKGSAEECLEGCASYDGCEVIAFYYRGSETGRCEYFTGDLVTDGQDTPYKWYDVGCLAE</sequence>
<evidence type="ECO:0000256" key="1">
    <source>
        <dbReference type="SAM" id="MobiDB-lite"/>
    </source>
</evidence>
<evidence type="ECO:0000313" key="3">
    <source>
        <dbReference type="EMBL" id="KAJ4328583.1"/>
    </source>
</evidence>
<dbReference type="Proteomes" id="UP001140502">
    <property type="component" value="Unassembled WGS sequence"/>
</dbReference>
<evidence type="ECO:0000256" key="2">
    <source>
        <dbReference type="SAM" id="SignalP"/>
    </source>
</evidence>
<feature type="signal peptide" evidence="2">
    <location>
        <begin position="1"/>
        <end position="19"/>
    </location>
</feature>
<feature type="region of interest" description="Disordered" evidence="1">
    <location>
        <begin position="24"/>
        <end position="109"/>
    </location>
</feature>
<dbReference type="EMBL" id="JAPEUR010000009">
    <property type="protein sequence ID" value="KAJ4328583.1"/>
    <property type="molecule type" value="Genomic_DNA"/>
</dbReference>
<organism evidence="3 4">
    <name type="scientific">Fusarium piperis</name>
    <dbReference type="NCBI Taxonomy" id="1435070"/>
    <lineage>
        <taxon>Eukaryota</taxon>
        <taxon>Fungi</taxon>
        <taxon>Dikarya</taxon>
        <taxon>Ascomycota</taxon>
        <taxon>Pezizomycotina</taxon>
        <taxon>Sordariomycetes</taxon>
        <taxon>Hypocreomycetidae</taxon>
        <taxon>Hypocreales</taxon>
        <taxon>Nectriaceae</taxon>
        <taxon>Fusarium</taxon>
        <taxon>Fusarium solani species complex</taxon>
    </lineage>
</organism>